<proteinExistence type="predicted"/>
<dbReference type="Pfam" id="PF06578">
    <property type="entry name" value="YscK"/>
    <property type="match status" value="1"/>
</dbReference>
<dbReference type="Proteomes" id="UP000487350">
    <property type="component" value="Unassembled WGS sequence"/>
</dbReference>
<protein>
    <submittedName>
        <fullName evidence="1">Uncharacterized protein</fullName>
    </submittedName>
</protein>
<evidence type="ECO:0000313" key="1">
    <source>
        <dbReference type="EMBL" id="MRD47091.1"/>
    </source>
</evidence>
<dbReference type="InterPro" id="IPR009510">
    <property type="entry name" value="T3SS_K"/>
</dbReference>
<dbReference type="OrthoDB" id="8902893at2"/>
<accession>A0A844B991</accession>
<keyword evidence="2" id="KW-1185">Reference proteome</keyword>
<sequence>MKVTPPPAELVRLVGAQPEVARAICIFNQNPADYLDSSRRSDFFSKRIGDALWDSPRSRSHLSRLILERIGASPCLEVARTEWPVALLERDRIDRLARHVAAALVGARVRRCVSRAEVLKWRDWLSQEAHEFALTRAGLLPVTADVGDPRQGHAGGEEVTALQVGYAWIAAATRVWPDSIRKRFMLKLPAGSSQGADAIDGALASRLVTSVLTNLESRWCSSFATTRG</sequence>
<gene>
    <name evidence="1" type="ORF">GHT07_07360</name>
</gene>
<dbReference type="EMBL" id="WJBU01000006">
    <property type="protein sequence ID" value="MRD47091.1"/>
    <property type="molecule type" value="Genomic_DNA"/>
</dbReference>
<name>A0A844B991_9BURK</name>
<dbReference type="RefSeq" id="WP_153584429.1">
    <property type="nucleotide sequence ID" value="NZ_WJBU01000006.1"/>
</dbReference>
<reference evidence="1 2" key="1">
    <citation type="submission" date="2019-11" db="EMBL/GenBank/DDBJ databases">
        <title>Caenimonas koreensis gen. nov., sp. nov., isolated from activated sludge.</title>
        <authorList>
            <person name="Seung H.R."/>
        </authorList>
    </citation>
    <scope>NUCLEOTIDE SEQUENCE [LARGE SCALE GENOMIC DNA]</scope>
    <source>
        <strain evidence="1 2">EMB320</strain>
    </source>
</reference>
<dbReference type="AlphaFoldDB" id="A0A844B991"/>
<comment type="caution">
    <text evidence="1">The sequence shown here is derived from an EMBL/GenBank/DDBJ whole genome shotgun (WGS) entry which is preliminary data.</text>
</comment>
<evidence type="ECO:0000313" key="2">
    <source>
        <dbReference type="Proteomes" id="UP000487350"/>
    </source>
</evidence>
<organism evidence="1 2">
    <name type="scientific">Caenimonas koreensis DSM 17982</name>
    <dbReference type="NCBI Taxonomy" id="1121255"/>
    <lineage>
        <taxon>Bacteria</taxon>
        <taxon>Pseudomonadati</taxon>
        <taxon>Pseudomonadota</taxon>
        <taxon>Betaproteobacteria</taxon>
        <taxon>Burkholderiales</taxon>
        <taxon>Comamonadaceae</taxon>
        <taxon>Caenimonas</taxon>
    </lineage>
</organism>